<dbReference type="InterPro" id="IPR052158">
    <property type="entry name" value="INH-QAR"/>
</dbReference>
<sequence length="321" mass="34347">MAVQKVAIAIHEGVQALDVAGPVDVFAEANGFIATGEGYETVLVAASKQPLRASNGMKIAADLDFAEAPGKFAILLVAGGPAMPEADPDPELTQWLRSAPDRVELYGSVCTGAFALGSAGLLDGHKVTTHWQNAQQLASRFPAADVMHDRIYIRDRRLITSAGVTAGIDLALALVGQRHGPQVAIAVAKRLVVVAQRQGGQSQFSPYLTAPVDDDSPMARAQAHVMANVGSRHTLQSLAEEVGMSARNFGRHFVQETGITPHEFVERARIDATRRLLEASDRPLKAVAYDCGFGTADRMRIVFGERLGVSPAHYRASFRSD</sequence>
<keyword evidence="1" id="KW-0805">Transcription regulation</keyword>
<dbReference type="InterPro" id="IPR002818">
    <property type="entry name" value="DJ-1/PfpI"/>
</dbReference>
<evidence type="ECO:0000259" key="3">
    <source>
        <dbReference type="PROSITE" id="PS01124"/>
    </source>
</evidence>
<dbReference type="SUPFAM" id="SSF52317">
    <property type="entry name" value="Class I glutamine amidotransferase-like"/>
    <property type="match status" value="1"/>
</dbReference>
<dbReference type="PROSITE" id="PS01124">
    <property type="entry name" value="HTH_ARAC_FAMILY_2"/>
    <property type="match status" value="1"/>
</dbReference>
<evidence type="ECO:0000313" key="5">
    <source>
        <dbReference type="Proteomes" id="UP000243904"/>
    </source>
</evidence>
<keyword evidence="5" id="KW-1185">Reference proteome</keyword>
<dbReference type="GO" id="GO:0043565">
    <property type="term" value="F:sequence-specific DNA binding"/>
    <property type="evidence" value="ECO:0007669"/>
    <property type="project" value="InterPro"/>
</dbReference>
<organism evidence="4 5">
    <name type="scientific">Bradyrhizobium canariense</name>
    <dbReference type="NCBI Taxonomy" id="255045"/>
    <lineage>
        <taxon>Bacteria</taxon>
        <taxon>Pseudomonadati</taxon>
        <taxon>Pseudomonadota</taxon>
        <taxon>Alphaproteobacteria</taxon>
        <taxon>Hyphomicrobiales</taxon>
        <taxon>Nitrobacteraceae</taxon>
        <taxon>Bradyrhizobium</taxon>
    </lineage>
</organism>
<dbReference type="CDD" id="cd03137">
    <property type="entry name" value="GATase1_AraC_1"/>
    <property type="match status" value="1"/>
</dbReference>
<dbReference type="InterPro" id="IPR018060">
    <property type="entry name" value="HTH_AraC"/>
</dbReference>
<gene>
    <name evidence="4" type="ORF">SAMN05444158_6611</name>
</gene>
<dbReference type="SMART" id="SM00342">
    <property type="entry name" value="HTH_ARAC"/>
    <property type="match status" value="1"/>
</dbReference>
<keyword evidence="2" id="KW-0804">Transcription</keyword>
<dbReference type="InterPro" id="IPR029062">
    <property type="entry name" value="Class_I_gatase-like"/>
</dbReference>
<dbReference type="GO" id="GO:0003700">
    <property type="term" value="F:DNA-binding transcription factor activity"/>
    <property type="evidence" value="ECO:0007669"/>
    <property type="project" value="InterPro"/>
</dbReference>
<dbReference type="Gene3D" id="1.10.10.60">
    <property type="entry name" value="Homeodomain-like"/>
    <property type="match status" value="1"/>
</dbReference>
<dbReference type="SUPFAM" id="SSF46689">
    <property type="entry name" value="Homeodomain-like"/>
    <property type="match status" value="2"/>
</dbReference>
<dbReference type="Proteomes" id="UP000243904">
    <property type="component" value="Chromosome I"/>
</dbReference>
<dbReference type="EMBL" id="LT629750">
    <property type="protein sequence ID" value="SDT51035.1"/>
    <property type="molecule type" value="Genomic_DNA"/>
</dbReference>
<dbReference type="Pfam" id="PF12833">
    <property type="entry name" value="HTH_18"/>
    <property type="match status" value="1"/>
</dbReference>
<dbReference type="Pfam" id="PF01965">
    <property type="entry name" value="DJ-1_PfpI"/>
    <property type="match status" value="1"/>
</dbReference>
<evidence type="ECO:0000256" key="2">
    <source>
        <dbReference type="ARBA" id="ARBA00023163"/>
    </source>
</evidence>
<dbReference type="PANTHER" id="PTHR43130:SF3">
    <property type="entry name" value="HTH-TYPE TRANSCRIPTIONAL REGULATOR RV1931C"/>
    <property type="match status" value="1"/>
</dbReference>
<dbReference type="RefSeq" id="WP_146690283.1">
    <property type="nucleotide sequence ID" value="NZ_LT629750.1"/>
</dbReference>
<protein>
    <submittedName>
        <fullName evidence="4">Transcriptional regulator, AraC family with amidase-like domain</fullName>
    </submittedName>
</protein>
<proteinExistence type="predicted"/>
<name>A0A1H2AYD9_9BRAD</name>
<dbReference type="InterPro" id="IPR009057">
    <property type="entry name" value="Homeodomain-like_sf"/>
</dbReference>
<feature type="domain" description="HTH araC/xylS-type" evidence="3">
    <location>
        <begin position="219"/>
        <end position="317"/>
    </location>
</feature>
<dbReference type="Gene3D" id="3.40.50.880">
    <property type="match status" value="1"/>
</dbReference>
<accession>A0A1H2AYD9</accession>
<evidence type="ECO:0000256" key="1">
    <source>
        <dbReference type="ARBA" id="ARBA00023015"/>
    </source>
</evidence>
<dbReference type="PANTHER" id="PTHR43130">
    <property type="entry name" value="ARAC-FAMILY TRANSCRIPTIONAL REGULATOR"/>
    <property type="match status" value="1"/>
</dbReference>
<dbReference type="AlphaFoldDB" id="A0A1H2AYD9"/>
<evidence type="ECO:0000313" key="4">
    <source>
        <dbReference type="EMBL" id="SDT51035.1"/>
    </source>
</evidence>
<reference evidence="5" key="1">
    <citation type="submission" date="2016-10" db="EMBL/GenBank/DDBJ databases">
        <authorList>
            <person name="Varghese N."/>
            <person name="Submissions S."/>
        </authorList>
    </citation>
    <scope>NUCLEOTIDE SEQUENCE [LARGE SCALE GENOMIC DNA]</scope>
    <source>
        <strain evidence="5">GAS369</strain>
    </source>
</reference>